<feature type="region of interest" description="Disordered" evidence="1">
    <location>
        <begin position="95"/>
        <end position="128"/>
    </location>
</feature>
<evidence type="ECO:0000256" key="1">
    <source>
        <dbReference type="SAM" id="MobiDB-lite"/>
    </source>
</evidence>
<proteinExistence type="predicted"/>
<comment type="caution">
    <text evidence="2">The sequence shown here is derived from an EMBL/GenBank/DDBJ whole genome shotgun (WGS) entry which is preliminary data.</text>
</comment>
<feature type="region of interest" description="Disordered" evidence="1">
    <location>
        <begin position="220"/>
        <end position="246"/>
    </location>
</feature>
<dbReference type="AlphaFoldDB" id="A0AAV4S6A4"/>
<dbReference type="Proteomes" id="UP001054837">
    <property type="component" value="Unassembled WGS sequence"/>
</dbReference>
<evidence type="ECO:0000313" key="3">
    <source>
        <dbReference type="Proteomes" id="UP001054837"/>
    </source>
</evidence>
<feature type="compositionally biased region" description="Basic and acidic residues" evidence="1">
    <location>
        <begin position="95"/>
        <end position="112"/>
    </location>
</feature>
<accession>A0AAV4S6A4</accession>
<organism evidence="2 3">
    <name type="scientific">Caerostris darwini</name>
    <dbReference type="NCBI Taxonomy" id="1538125"/>
    <lineage>
        <taxon>Eukaryota</taxon>
        <taxon>Metazoa</taxon>
        <taxon>Ecdysozoa</taxon>
        <taxon>Arthropoda</taxon>
        <taxon>Chelicerata</taxon>
        <taxon>Arachnida</taxon>
        <taxon>Araneae</taxon>
        <taxon>Araneomorphae</taxon>
        <taxon>Entelegynae</taxon>
        <taxon>Araneoidea</taxon>
        <taxon>Araneidae</taxon>
        <taxon>Caerostris</taxon>
    </lineage>
</organism>
<dbReference type="EMBL" id="BPLQ01007064">
    <property type="protein sequence ID" value="GIY27543.1"/>
    <property type="molecule type" value="Genomic_DNA"/>
</dbReference>
<name>A0AAV4S6A4_9ARAC</name>
<gene>
    <name evidence="2" type="ORF">CDAR_497211</name>
</gene>
<sequence length="246" mass="27821">MSPQRDLWLVKNVADGGEGHSDARGEVRLQSSFSFFQRKINASAFAHKPRPVIRALSNLFNLSSGEGKECRIWSFICKQERCKANSSLNLQHNERKLNKTLDSKKASRKSKESQQNATADNAVWLVDRPRPRTTPLPSLRANGRLLLVIRLQPVLPESSGLERRNDRSPSISRRKTWRGWEGWRSRGEGTNESFPEVKYEEIKFRAGRLTTLECISSLPEARDVNPAPNPQPGGSGPVYMHLKQGH</sequence>
<keyword evidence="3" id="KW-1185">Reference proteome</keyword>
<protein>
    <submittedName>
        <fullName evidence="2">Uncharacterized protein</fullName>
    </submittedName>
</protein>
<evidence type="ECO:0000313" key="2">
    <source>
        <dbReference type="EMBL" id="GIY27543.1"/>
    </source>
</evidence>
<reference evidence="2 3" key="1">
    <citation type="submission" date="2021-06" db="EMBL/GenBank/DDBJ databases">
        <title>Caerostris darwini draft genome.</title>
        <authorList>
            <person name="Kono N."/>
            <person name="Arakawa K."/>
        </authorList>
    </citation>
    <scope>NUCLEOTIDE SEQUENCE [LARGE SCALE GENOMIC DNA]</scope>
</reference>